<dbReference type="Gene3D" id="3.40.50.300">
    <property type="entry name" value="P-loop containing nucleotide triphosphate hydrolases"/>
    <property type="match status" value="1"/>
</dbReference>
<dbReference type="GO" id="GO:0003924">
    <property type="term" value="F:GTPase activity"/>
    <property type="evidence" value="ECO:0007669"/>
    <property type="project" value="InterPro"/>
</dbReference>
<dbReference type="PROSITE" id="PS51421">
    <property type="entry name" value="RAS"/>
    <property type="match status" value="1"/>
</dbReference>
<dbReference type="InterPro" id="IPR001806">
    <property type="entry name" value="Small_GTPase"/>
</dbReference>
<gene>
    <name evidence="3" type="ORF">S01H1_35401</name>
</gene>
<dbReference type="PRINTS" id="PR00449">
    <property type="entry name" value="RASTRNSFRMNG"/>
</dbReference>
<sequence>MSFKIVLLGDSASKTTLVNRYLTKVFDESIKMTIGADFYVKDLEIDGKEVELRIWDFGGEQRFKVLLPSFAKGADGALFIYDIANYTSINNIDDWLSIIRREDRTEIPILLVGIMSNEKKKRRVSAKWGKKIAKSKNLNGFIECNLKTGENVDEVFKDLSRLVIVDRIKELEEELRYWRSQSKKKTKMKEYEEFIVYDLENTGDRTELNITPEELQNHLNPKKVLIIITNDLKRIYIWKGSKSSVRKRFIAARIAQ</sequence>
<dbReference type="SUPFAM" id="SSF55753">
    <property type="entry name" value="Actin depolymerizing proteins"/>
    <property type="match status" value="1"/>
</dbReference>
<protein>
    <recommendedName>
        <fullName evidence="4">GTP-binding protein</fullName>
    </recommendedName>
</protein>
<evidence type="ECO:0000256" key="2">
    <source>
        <dbReference type="ARBA" id="ARBA00023134"/>
    </source>
</evidence>
<evidence type="ECO:0000313" key="3">
    <source>
        <dbReference type="EMBL" id="GAG11413.1"/>
    </source>
</evidence>
<dbReference type="AlphaFoldDB" id="X0VG29"/>
<dbReference type="PANTHER" id="PTHR47977">
    <property type="entry name" value="RAS-RELATED PROTEIN RAB"/>
    <property type="match status" value="1"/>
</dbReference>
<dbReference type="SMART" id="SM00173">
    <property type="entry name" value="RAS"/>
    <property type="match status" value="1"/>
</dbReference>
<keyword evidence="2" id="KW-0342">GTP-binding</keyword>
<dbReference type="NCBIfam" id="TIGR00231">
    <property type="entry name" value="small_GTP"/>
    <property type="match status" value="1"/>
</dbReference>
<dbReference type="CDD" id="cd00154">
    <property type="entry name" value="Rab"/>
    <property type="match status" value="1"/>
</dbReference>
<feature type="non-terminal residue" evidence="3">
    <location>
        <position position="256"/>
    </location>
</feature>
<comment type="caution">
    <text evidence="3">The sequence shown here is derived from an EMBL/GenBank/DDBJ whole genome shotgun (WGS) entry which is preliminary data.</text>
</comment>
<organism evidence="3">
    <name type="scientific">marine sediment metagenome</name>
    <dbReference type="NCBI Taxonomy" id="412755"/>
    <lineage>
        <taxon>unclassified sequences</taxon>
        <taxon>metagenomes</taxon>
        <taxon>ecological metagenomes</taxon>
    </lineage>
</organism>
<dbReference type="GO" id="GO:0005525">
    <property type="term" value="F:GTP binding"/>
    <property type="evidence" value="ECO:0007669"/>
    <property type="project" value="UniProtKB-KW"/>
</dbReference>
<proteinExistence type="predicted"/>
<dbReference type="InterPro" id="IPR005225">
    <property type="entry name" value="Small_GTP-bd"/>
</dbReference>
<accession>X0VG29</accession>
<dbReference type="InterPro" id="IPR050227">
    <property type="entry name" value="Rab"/>
</dbReference>
<dbReference type="PROSITE" id="PS51419">
    <property type="entry name" value="RAB"/>
    <property type="match status" value="1"/>
</dbReference>
<dbReference type="SMART" id="SM00174">
    <property type="entry name" value="RHO"/>
    <property type="match status" value="1"/>
</dbReference>
<dbReference type="FunFam" id="3.40.50.300:FF:001447">
    <property type="entry name" value="Ras-related protein Rab-1B"/>
    <property type="match status" value="1"/>
</dbReference>
<dbReference type="EMBL" id="BARS01022122">
    <property type="protein sequence ID" value="GAG11413.1"/>
    <property type="molecule type" value="Genomic_DNA"/>
</dbReference>
<dbReference type="InterPro" id="IPR027417">
    <property type="entry name" value="P-loop_NTPase"/>
</dbReference>
<reference evidence="3" key="1">
    <citation type="journal article" date="2014" name="Front. Microbiol.">
        <title>High frequency of phylogenetically diverse reductive dehalogenase-homologous genes in deep subseafloor sedimentary metagenomes.</title>
        <authorList>
            <person name="Kawai M."/>
            <person name="Futagami T."/>
            <person name="Toyoda A."/>
            <person name="Takaki Y."/>
            <person name="Nishi S."/>
            <person name="Hori S."/>
            <person name="Arai W."/>
            <person name="Tsubouchi T."/>
            <person name="Morono Y."/>
            <person name="Uchiyama I."/>
            <person name="Ito T."/>
            <person name="Fujiyama A."/>
            <person name="Inagaki F."/>
            <person name="Takami H."/>
        </authorList>
    </citation>
    <scope>NUCLEOTIDE SEQUENCE</scope>
    <source>
        <strain evidence="3">Expedition CK06-06</strain>
    </source>
</reference>
<evidence type="ECO:0000256" key="1">
    <source>
        <dbReference type="ARBA" id="ARBA00022741"/>
    </source>
</evidence>
<dbReference type="Pfam" id="PF00071">
    <property type="entry name" value="Ras"/>
    <property type="match status" value="1"/>
</dbReference>
<keyword evidence="1" id="KW-0547">Nucleotide-binding</keyword>
<dbReference type="SMART" id="SM00175">
    <property type="entry name" value="RAB"/>
    <property type="match status" value="1"/>
</dbReference>
<name>X0VG29_9ZZZZ</name>
<dbReference type="SUPFAM" id="SSF52540">
    <property type="entry name" value="P-loop containing nucleoside triphosphate hydrolases"/>
    <property type="match status" value="1"/>
</dbReference>
<evidence type="ECO:0008006" key="4">
    <source>
        <dbReference type="Google" id="ProtNLM"/>
    </source>
</evidence>